<feature type="chain" id="PRO_5020915429" description="DUF946 domain-containing protein" evidence="3">
    <location>
        <begin position="32"/>
        <end position="667"/>
    </location>
</feature>
<keyword evidence="2" id="KW-1133">Transmembrane helix</keyword>
<evidence type="ECO:0000256" key="1">
    <source>
        <dbReference type="SAM" id="MobiDB-lite"/>
    </source>
</evidence>
<dbReference type="Proteomes" id="UP000295151">
    <property type="component" value="Unassembled WGS sequence"/>
</dbReference>
<dbReference type="EMBL" id="SOCE01000002">
    <property type="protein sequence ID" value="TDU83337.1"/>
    <property type="molecule type" value="Genomic_DNA"/>
</dbReference>
<feature type="transmembrane region" description="Helical" evidence="2">
    <location>
        <begin position="600"/>
        <end position="626"/>
    </location>
</feature>
<feature type="transmembrane region" description="Helical" evidence="2">
    <location>
        <begin position="357"/>
        <end position="375"/>
    </location>
</feature>
<feature type="signal peptide" evidence="3">
    <location>
        <begin position="1"/>
        <end position="31"/>
    </location>
</feature>
<feature type="transmembrane region" description="Helical" evidence="2">
    <location>
        <begin position="570"/>
        <end position="594"/>
    </location>
</feature>
<name>A0A4R7SXX7_9ACTN</name>
<keyword evidence="2" id="KW-0472">Membrane</keyword>
<accession>A0A4R7SXX7</accession>
<evidence type="ECO:0008006" key="6">
    <source>
        <dbReference type="Google" id="ProtNLM"/>
    </source>
</evidence>
<sequence length="667" mass="72004">MTHCTWRRVLPVVACAWLTVVLLGTSDQAAAAGSPEDTAGQELAERYSPVVRLQQDSSRCADGEQFQPTDVEAVLGDQQVALRGPWRPPDLVKAQPEGKDLGLGFPGHFLDFPGDPLRPGCDYADWSARINAKHPATVYAHLAADPAFPGQLSLQYWFFYVFNDYNNTHEGDWESIQLVFQAATPAAALTTSPTAVGYSQHGGSERARWGDTKLEIVDGTHPVVYPAAGSHANKFGRRLYLGRGSEGLGCDDTTSPGAGLTPHVAYVPMASADYVQQFPWLAFEGRWGERQRSFFDGPTGPNMKSSWTAPIQEAETTWRDDSSTVPAGTLLGPNSTNAFCTAVSTGSNLVRETLDRTWLLGLLLAALVVLIWFAASRTRWSGADPLPARKRRAWGQTVVAALRLFRHRPGLFAVFAAAFAVLSLVTLVLTELQVARRDAPTDLGAPTETATGFWASLIALVVTILTMATYVALLAAVTTTLDQLDRGRAMTAQLTFRRLVTIWKPLTRAAVQYFVVITCLTIFVATIPLAVYYAVSRAFAVPAVAAERCSGRTALRRSRMLIRGRWWRTAVPLAIIVGLGLAVGPVAGISLLLGTNMPPALINLASSILFALAMPVASAAVVYLYFDRAAFRPDSPGSGESPDVSGTYSRDGEGSVEHDLPPVRSDS</sequence>
<evidence type="ECO:0000256" key="3">
    <source>
        <dbReference type="SAM" id="SignalP"/>
    </source>
</evidence>
<dbReference type="AlphaFoldDB" id="A0A4R7SXX7"/>
<feature type="transmembrane region" description="Helical" evidence="2">
    <location>
        <begin position="411"/>
        <end position="432"/>
    </location>
</feature>
<keyword evidence="3" id="KW-0732">Signal</keyword>
<protein>
    <recommendedName>
        <fullName evidence="6">DUF946 domain-containing protein</fullName>
    </recommendedName>
</protein>
<evidence type="ECO:0000313" key="5">
    <source>
        <dbReference type="Proteomes" id="UP000295151"/>
    </source>
</evidence>
<feature type="region of interest" description="Disordered" evidence="1">
    <location>
        <begin position="632"/>
        <end position="667"/>
    </location>
</feature>
<keyword evidence="2" id="KW-0812">Transmembrane</keyword>
<comment type="caution">
    <text evidence="4">The sequence shown here is derived from an EMBL/GenBank/DDBJ whole genome shotgun (WGS) entry which is preliminary data.</text>
</comment>
<dbReference type="RefSeq" id="WP_133982500.1">
    <property type="nucleotide sequence ID" value="NZ_SOCE01000002.1"/>
</dbReference>
<dbReference type="PANTHER" id="PTHR48174:SF5">
    <property type="entry name" value="VACUOLAR PROTEIN SORTING-ASSOCIATED PROTEIN 62"/>
    <property type="match status" value="1"/>
</dbReference>
<feature type="transmembrane region" description="Helical" evidence="2">
    <location>
        <begin position="452"/>
        <end position="481"/>
    </location>
</feature>
<evidence type="ECO:0000256" key="2">
    <source>
        <dbReference type="SAM" id="Phobius"/>
    </source>
</evidence>
<proteinExistence type="predicted"/>
<reference evidence="4 5" key="1">
    <citation type="submission" date="2019-03" db="EMBL/GenBank/DDBJ databases">
        <title>Genomic Encyclopedia of Type Strains, Phase III (KMG-III): the genomes of soil and plant-associated and newly described type strains.</title>
        <authorList>
            <person name="Whitman W."/>
        </authorList>
    </citation>
    <scope>NUCLEOTIDE SEQUENCE [LARGE SCALE GENOMIC DNA]</scope>
    <source>
        <strain evidence="4 5">VKM Ac-2575</strain>
    </source>
</reference>
<evidence type="ECO:0000313" key="4">
    <source>
        <dbReference type="EMBL" id="TDU83337.1"/>
    </source>
</evidence>
<dbReference type="OrthoDB" id="144586at2"/>
<organism evidence="4 5">
    <name type="scientific">Kribbella voronezhensis</name>
    <dbReference type="NCBI Taxonomy" id="2512212"/>
    <lineage>
        <taxon>Bacteria</taxon>
        <taxon>Bacillati</taxon>
        <taxon>Actinomycetota</taxon>
        <taxon>Actinomycetes</taxon>
        <taxon>Propionibacteriales</taxon>
        <taxon>Kribbellaceae</taxon>
        <taxon>Kribbella</taxon>
    </lineage>
</organism>
<feature type="transmembrane region" description="Helical" evidence="2">
    <location>
        <begin position="502"/>
        <end position="524"/>
    </location>
</feature>
<keyword evidence="5" id="KW-1185">Reference proteome</keyword>
<feature type="compositionally biased region" description="Basic and acidic residues" evidence="1">
    <location>
        <begin position="650"/>
        <end position="667"/>
    </location>
</feature>
<gene>
    <name evidence="4" type="ORF">EV138_5801</name>
</gene>
<dbReference type="PANTHER" id="PTHR48174">
    <property type="entry name" value="DUF946 FAMILY PROTEIN"/>
    <property type="match status" value="1"/>
</dbReference>